<evidence type="ECO:0000313" key="3">
    <source>
        <dbReference type="Proteomes" id="UP000179734"/>
    </source>
</evidence>
<dbReference type="Proteomes" id="UP000179734">
    <property type="component" value="Unassembled WGS sequence"/>
</dbReference>
<dbReference type="RefSeq" id="WP_071029305.1">
    <property type="nucleotide sequence ID" value="NZ_MLQM01000190.1"/>
</dbReference>
<proteinExistence type="predicted"/>
<keyword evidence="1" id="KW-0031">Aminopeptidase</keyword>
<dbReference type="EMBL" id="PPEA01000600">
    <property type="protein sequence ID" value="PQM45721.1"/>
    <property type="molecule type" value="Genomic_DNA"/>
</dbReference>
<evidence type="ECO:0000313" key="1">
    <source>
        <dbReference type="EMBL" id="OHU95135.1"/>
    </source>
</evidence>
<dbReference type="AlphaFoldDB" id="A0A1S1NA29"/>
<organism evidence="1 3">
    <name type="scientific">Mycobacterium talmoniae</name>
    <dbReference type="NCBI Taxonomy" id="1858794"/>
    <lineage>
        <taxon>Bacteria</taxon>
        <taxon>Bacillati</taxon>
        <taxon>Actinomycetota</taxon>
        <taxon>Actinomycetes</taxon>
        <taxon>Mycobacteriales</taxon>
        <taxon>Mycobacteriaceae</taxon>
        <taxon>Mycobacterium</taxon>
    </lineage>
</organism>
<dbReference type="EMBL" id="MLQM01000190">
    <property type="protein sequence ID" value="OHU95135.1"/>
    <property type="molecule type" value="Genomic_DNA"/>
</dbReference>
<reference evidence="1 3" key="1">
    <citation type="submission" date="2016-10" db="EMBL/GenBank/DDBJ databases">
        <title>Genome sequence of Mycobacterium talmonii.</title>
        <authorList>
            <person name="Greninger A.L."/>
            <person name="Elliott B."/>
            <person name="Vasireddy S."/>
            <person name="Vasireddy R."/>
        </authorList>
    </citation>
    <scope>NUCLEOTIDE SEQUENCE [LARGE SCALE GENOMIC DNA]</scope>
    <source>
        <strain evidence="1">MO-5499</strain>
        <strain evidence="3">NE-TNMC-100812</strain>
    </source>
</reference>
<protein>
    <submittedName>
        <fullName evidence="1">Aminopeptidase</fullName>
    </submittedName>
</protein>
<reference evidence="2" key="3">
    <citation type="submission" date="2018-01" db="EMBL/GenBank/DDBJ databases">
        <authorList>
            <person name="Gaut B.S."/>
            <person name="Morton B.R."/>
            <person name="Clegg M.T."/>
            <person name="Duvall M.R."/>
        </authorList>
    </citation>
    <scope>NUCLEOTIDE SEQUENCE</scope>
    <source>
        <strain evidence="2">ATCC BAA-2683</strain>
    </source>
</reference>
<keyword evidence="3" id="KW-1185">Reference proteome</keyword>
<accession>A0A1S1NA29</accession>
<keyword evidence="1" id="KW-0645">Protease</keyword>
<sequence length="111" mass="11413">MSIRRYILLVGAAALFAGLIGLLVPVSVTGSDEGTIGCGNAMVSDLSDARSANDQNLANVPVVNQLVPHTDYVAECQSSLAGRRAWSIPLTVVGGLTVLGAAVVRRRPAAV</sequence>
<dbReference type="GO" id="GO:0004177">
    <property type="term" value="F:aminopeptidase activity"/>
    <property type="evidence" value="ECO:0007669"/>
    <property type="project" value="UniProtKB-KW"/>
</dbReference>
<dbReference type="Proteomes" id="UP000238296">
    <property type="component" value="Unassembled WGS sequence"/>
</dbReference>
<reference evidence="2 4" key="2">
    <citation type="journal article" date="2017" name="Int. J. Syst. Evol. Microbiol.">
        <title>Mycobacterium talmoniae sp. nov., a slowly growing mycobacterium isolated from human respiratory samples.</title>
        <authorList>
            <person name="Davidson R.M."/>
            <person name="DeGroote M.A."/>
            <person name="Marola J.L."/>
            <person name="Buss S."/>
            <person name="Jones V."/>
            <person name="McNeil M.R."/>
            <person name="Freifeld A.G."/>
            <person name="Elaine Epperson L."/>
            <person name="Hasan N.A."/>
            <person name="Jackson M."/>
            <person name="Iwen P.C."/>
            <person name="Salfinger M."/>
            <person name="Strong M."/>
        </authorList>
    </citation>
    <scope>NUCLEOTIDE SEQUENCE [LARGE SCALE GENOMIC DNA]</scope>
    <source>
        <strain evidence="2 4">ATCC BAA-2683</strain>
    </source>
</reference>
<evidence type="ECO:0000313" key="4">
    <source>
        <dbReference type="Proteomes" id="UP000238296"/>
    </source>
</evidence>
<gene>
    <name evidence="1" type="ORF">BKN37_23275</name>
    <name evidence="2" type="ORF">C1Y40_04108</name>
</gene>
<name>A0A1S1NA29_9MYCO</name>
<keyword evidence="1" id="KW-0378">Hydrolase</keyword>
<evidence type="ECO:0000313" key="2">
    <source>
        <dbReference type="EMBL" id="PQM45721.1"/>
    </source>
</evidence>
<comment type="caution">
    <text evidence="1">The sequence shown here is derived from an EMBL/GenBank/DDBJ whole genome shotgun (WGS) entry which is preliminary data.</text>
</comment>